<feature type="domain" description="HD Cas3-type" evidence="11">
    <location>
        <begin position="18"/>
        <end position="202"/>
    </location>
</feature>
<dbReference type="NCBIfam" id="TIGR01587">
    <property type="entry name" value="cas3_core"/>
    <property type="match status" value="1"/>
</dbReference>
<dbReference type="InterPro" id="IPR006483">
    <property type="entry name" value="CRISPR-assoc_Cas3_HD"/>
</dbReference>
<reference evidence="13" key="1">
    <citation type="submission" date="2023-06" db="EMBL/GenBank/DDBJ databases">
        <title>Identification and characterization of horizontal gene transfer across gut microbiota members of farm animals based on homology search.</title>
        <authorList>
            <person name="Zeman M."/>
            <person name="Kubasova T."/>
            <person name="Jahodarova E."/>
            <person name="Nykrynova M."/>
            <person name="Rychlik I."/>
        </authorList>
    </citation>
    <scope>NUCLEOTIDE SEQUENCE [LARGE SCALE GENOMIC DNA]</scope>
    <source>
        <strain evidence="13">154_Feed</strain>
    </source>
</reference>
<evidence type="ECO:0000256" key="1">
    <source>
        <dbReference type="ARBA" id="ARBA00006847"/>
    </source>
</evidence>
<evidence type="ECO:0000256" key="3">
    <source>
        <dbReference type="ARBA" id="ARBA00022722"/>
    </source>
</evidence>
<dbReference type="PANTHER" id="PTHR47962">
    <property type="entry name" value="ATP-DEPENDENT HELICASE LHR-RELATED-RELATED"/>
    <property type="match status" value="1"/>
</dbReference>
<dbReference type="CDD" id="cd17930">
    <property type="entry name" value="DEXHc_cas3"/>
    <property type="match status" value="1"/>
</dbReference>
<keyword evidence="8" id="KW-0067">ATP-binding</keyword>
<evidence type="ECO:0000256" key="9">
    <source>
        <dbReference type="ARBA" id="ARBA00023118"/>
    </source>
</evidence>
<dbReference type="InterPro" id="IPR054712">
    <property type="entry name" value="Cas3-like_dom"/>
</dbReference>
<evidence type="ECO:0000259" key="11">
    <source>
        <dbReference type="PROSITE" id="PS51643"/>
    </source>
</evidence>
<keyword evidence="9" id="KW-0051">Antiviral defense</keyword>
<dbReference type="PROSITE" id="PS51643">
    <property type="entry name" value="HD_CAS3"/>
    <property type="match status" value="1"/>
</dbReference>
<sequence>MTDAKLQNVYAHSKEDCEPDEWQLLEDHLRNVATRAAKFAATFGYENWGRALGLLHDAGKVNPAFQRRLHGSGERVDHSAPGAWEALRRYRSQLEDANGRILAFAIAGHHGGIPNGIRAGSEGRTPLASRLSKESVGETAREFEKYVDNVGIRLPESRTLERLPLERLAEASDVANGLQRGIFSCSTHTRMLFSCLVDADYLDTERFVSPEFASARDAVPRDDVSGLSRRLDEHMATVEMFAVPSKVNEARSRVLEACRSAADWNPGIYTLTVPTGGGKTLSSLSFALRHAMANGMSRVIYAIPYTSIVEQNARVFRSVLGDNNVLEHHSNYDFDVVTDEGRRLCERLSVQNWDAPLVVTTNVQLFESLFSNKPGKCRKLHNIANSVIVLDEAQMLPDNLLTVTLAMLEELVADFNVTVLLCTATQPALEGLWPFGACPREIAPFQEELSAVLGGRTRFVLEGKVQEETLVSELASMRQALCIVGTKKKARTLFGDVSREVAAGGAEGMDDGVFHLSANMTPLHRSKVLSEARHRLAEGKRCIVISTQLIEAGVDIDFPTVYREMAGVDSLIQAAGRCNREGRHREGAVHVFEISDEASLGLASERFDSSWLGQMKSLARQIIGDHGNTLDSSMSKEFFQARYGAATKQGLDAKGLYADMTSTALLASDPVFGTLDFESYAEKYRIIEDSSVPVFVPWGVEGEELLRSLRDGCSRGVPASAFAAKLQQSSVSVARWRFAELEKSGAVDSKTYAPINVLSLLHGCRETYCNEVGLLDSGEGRSMDLIF</sequence>
<dbReference type="NCBIfam" id="TIGR01596">
    <property type="entry name" value="cas3_HD"/>
    <property type="match status" value="1"/>
</dbReference>
<name>A0ABT7V751_9ACTN</name>
<evidence type="ECO:0000313" key="13">
    <source>
        <dbReference type="Proteomes" id="UP001529421"/>
    </source>
</evidence>
<evidence type="ECO:0000256" key="7">
    <source>
        <dbReference type="ARBA" id="ARBA00022806"/>
    </source>
</evidence>
<protein>
    <submittedName>
        <fullName evidence="12">CRISPR-associated helicase Cas3</fullName>
    </submittedName>
</protein>
<keyword evidence="3" id="KW-0540">Nuclease</keyword>
<dbReference type="SMART" id="SM00490">
    <property type="entry name" value="HELICc"/>
    <property type="match status" value="1"/>
</dbReference>
<dbReference type="Proteomes" id="UP001529421">
    <property type="component" value="Unassembled WGS sequence"/>
</dbReference>
<comment type="caution">
    <text evidence="12">The sequence shown here is derived from an EMBL/GenBank/DDBJ whole genome shotgun (WGS) entry which is preliminary data.</text>
</comment>
<dbReference type="PROSITE" id="PS51192">
    <property type="entry name" value="HELICASE_ATP_BIND_1"/>
    <property type="match status" value="1"/>
</dbReference>
<dbReference type="CDD" id="cd09641">
    <property type="entry name" value="Cas3''_I"/>
    <property type="match status" value="1"/>
</dbReference>
<dbReference type="RefSeq" id="WP_289544238.1">
    <property type="nucleotide sequence ID" value="NZ_JAUDDZ010000002.1"/>
</dbReference>
<dbReference type="InterPro" id="IPR038257">
    <property type="entry name" value="CRISPR-assoc_Cas3_HD_sf"/>
</dbReference>
<dbReference type="SMART" id="SM00487">
    <property type="entry name" value="DEXDc"/>
    <property type="match status" value="1"/>
</dbReference>
<keyword evidence="5" id="KW-0547">Nucleotide-binding</keyword>
<dbReference type="EMBL" id="JAUDDZ010000002">
    <property type="protein sequence ID" value="MDM8274331.1"/>
    <property type="molecule type" value="Genomic_DNA"/>
</dbReference>
<dbReference type="InterPro" id="IPR052511">
    <property type="entry name" value="ATP-dep_Helicase"/>
</dbReference>
<dbReference type="InterPro" id="IPR011545">
    <property type="entry name" value="DEAD/DEAH_box_helicase_dom"/>
</dbReference>
<dbReference type="InterPro" id="IPR027417">
    <property type="entry name" value="P-loop_NTPase"/>
</dbReference>
<comment type="similarity">
    <text evidence="1">In the N-terminal section; belongs to the CRISPR-associated nuclease Cas3-HD family.</text>
</comment>
<evidence type="ECO:0000259" key="10">
    <source>
        <dbReference type="PROSITE" id="PS51192"/>
    </source>
</evidence>
<dbReference type="InterPro" id="IPR006474">
    <property type="entry name" value="Helicase_Cas3_CRISPR-ass_core"/>
</dbReference>
<dbReference type="InterPro" id="IPR001650">
    <property type="entry name" value="Helicase_C-like"/>
</dbReference>
<evidence type="ECO:0000256" key="6">
    <source>
        <dbReference type="ARBA" id="ARBA00022801"/>
    </source>
</evidence>
<gene>
    <name evidence="12" type="primary">cas3</name>
    <name evidence="12" type="ORF">QUW28_02285</name>
</gene>
<keyword evidence="4" id="KW-0479">Metal-binding</keyword>
<evidence type="ECO:0000256" key="8">
    <source>
        <dbReference type="ARBA" id="ARBA00022840"/>
    </source>
</evidence>
<evidence type="ECO:0000256" key="4">
    <source>
        <dbReference type="ARBA" id="ARBA00022723"/>
    </source>
</evidence>
<dbReference type="InterPro" id="IPR014001">
    <property type="entry name" value="Helicase_ATP-bd"/>
</dbReference>
<dbReference type="Pfam" id="PF00270">
    <property type="entry name" value="DEAD"/>
    <property type="match status" value="1"/>
</dbReference>
<dbReference type="Pfam" id="PF22590">
    <property type="entry name" value="Cas3-like_C_2"/>
    <property type="match status" value="1"/>
</dbReference>
<keyword evidence="6" id="KW-0378">Hydrolase</keyword>
<proteinExistence type="inferred from homology"/>
<feature type="domain" description="Helicase ATP-binding" evidence="10">
    <location>
        <begin position="260"/>
        <end position="444"/>
    </location>
</feature>
<keyword evidence="7" id="KW-0347">Helicase</keyword>
<organism evidence="12 13">
    <name type="scientific">Enorma phocaeensis</name>
    <dbReference type="NCBI Taxonomy" id="1871019"/>
    <lineage>
        <taxon>Bacteria</taxon>
        <taxon>Bacillati</taxon>
        <taxon>Actinomycetota</taxon>
        <taxon>Coriobacteriia</taxon>
        <taxon>Coriobacteriales</taxon>
        <taxon>Coriobacteriaceae</taxon>
        <taxon>Enorma</taxon>
    </lineage>
</organism>
<evidence type="ECO:0000313" key="12">
    <source>
        <dbReference type="EMBL" id="MDM8274331.1"/>
    </source>
</evidence>
<dbReference type="Gene3D" id="3.40.50.300">
    <property type="entry name" value="P-loop containing nucleotide triphosphate hydrolases"/>
    <property type="match status" value="2"/>
</dbReference>
<dbReference type="Pfam" id="PF18019">
    <property type="entry name" value="Cas3_HD"/>
    <property type="match status" value="1"/>
</dbReference>
<accession>A0ABT7V751</accession>
<evidence type="ECO:0000256" key="5">
    <source>
        <dbReference type="ARBA" id="ARBA00022741"/>
    </source>
</evidence>
<dbReference type="SUPFAM" id="SSF52540">
    <property type="entry name" value="P-loop containing nucleoside triphosphate hydrolases"/>
    <property type="match status" value="1"/>
</dbReference>
<dbReference type="SUPFAM" id="SSF109604">
    <property type="entry name" value="HD-domain/PDEase-like"/>
    <property type="match status" value="1"/>
</dbReference>
<dbReference type="Gene3D" id="1.10.3210.30">
    <property type="match status" value="1"/>
</dbReference>
<dbReference type="PANTHER" id="PTHR47962:SF5">
    <property type="entry name" value="ATP-DEPENDENT HELICASE LHR-RELATED"/>
    <property type="match status" value="1"/>
</dbReference>
<keyword evidence="13" id="KW-1185">Reference proteome</keyword>
<evidence type="ECO:0000256" key="2">
    <source>
        <dbReference type="ARBA" id="ARBA00009046"/>
    </source>
</evidence>
<comment type="similarity">
    <text evidence="2">In the central section; belongs to the CRISPR-associated helicase Cas3 family.</text>
</comment>